<proteinExistence type="predicted"/>
<keyword evidence="3" id="KW-0732">Signal</keyword>
<sequence length="341" mass="35794">MMYSIKPATCVLATVFLVASCAMAQSNQAHVLIYSATRGFRHDSIPTATQALKNAGSSINVKFDSTEDHSQFTDANLAQYDALLFLMNTGEVLDDSGKAALQTYLNRGGNFIAVHSASDSLNTTAFYGREVGAYFDNHADLQPATINVIDANHPSTSKLPARWQTRDEWYNFKSDPRSVGAVVVLSVDESTYTDTTTKRFDQGSPHPTAWYQEHGAGVEVGGTAGRSFYTSLGHTNETWEDEIFMSHVLGGVSWVLASNTTKATNASAQVGNAASSSGASGASGASPSSNTAASTSGASNAASSFAPFFGIMSSTPISSFGAVILATTAGAIGGLFLLSSW</sequence>
<keyword evidence="2" id="KW-0812">Transmembrane</keyword>
<accession>A0ABR3JFY5</accession>
<dbReference type="Pfam" id="PF06283">
    <property type="entry name" value="ThuA"/>
    <property type="match status" value="1"/>
</dbReference>
<reference evidence="6" key="1">
    <citation type="submission" date="2024-06" db="EMBL/GenBank/DDBJ databases">
        <title>Multi-omics analyses provide insights into the biosynthesis of the anticancer antibiotic pleurotin in Hohenbuehelia grisea.</title>
        <authorList>
            <person name="Weaver J.A."/>
            <person name="Alberti F."/>
        </authorList>
    </citation>
    <scope>NUCLEOTIDE SEQUENCE [LARGE SCALE GENOMIC DNA]</scope>
    <source>
        <strain evidence="6">T-177</strain>
    </source>
</reference>
<evidence type="ECO:0000256" key="1">
    <source>
        <dbReference type="SAM" id="MobiDB-lite"/>
    </source>
</evidence>
<evidence type="ECO:0000256" key="3">
    <source>
        <dbReference type="SAM" id="SignalP"/>
    </source>
</evidence>
<feature type="signal peptide" evidence="3">
    <location>
        <begin position="1"/>
        <end position="24"/>
    </location>
</feature>
<feature type="transmembrane region" description="Helical" evidence="2">
    <location>
        <begin position="317"/>
        <end position="338"/>
    </location>
</feature>
<evidence type="ECO:0000256" key="2">
    <source>
        <dbReference type="SAM" id="Phobius"/>
    </source>
</evidence>
<gene>
    <name evidence="5" type="ORF">HGRIS_003602</name>
</gene>
<evidence type="ECO:0000313" key="6">
    <source>
        <dbReference type="Proteomes" id="UP001556367"/>
    </source>
</evidence>
<evidence type="ECO:0000313" key="5">
    <source>
        <dbReference type="EMBL" id="KAL0954650.1"/>
    </source>
</evidence>
<evidence type="ECO:0000259" key="4">
    <source>
        <dbReference type="Pfam" id="PF06283"/>
    </source>
</evidence>
<dbReference type="InterPro" id="IPR029062">
    <property type="entry name" value="Class_I_gatase-like"/>
</dbReference>
<dbReference type="PROSITE" id="PS51257">
    <property type="entry name" value="PROKAR_LIPOPROTEIN"/>
    <property type="match status" value="1"/>
</dbReference>
<keyword evidence="2" id="KW-1133">Transmembrane helix</keyword>
<organism evidence="5 6">
    <name type="scientific">Hohenbuehelia grisea</name>
    <dbReference type="NCBI Taxonomy" id="104357"/>
    <lineage>
        <taxon>Eukaryota</taxon>
        <taxon>Fungi</taxon>
        <taxon>Dikarya</taxon>
        <taxon>Basidiomycota</taxon>
        <taxon>Agaricomycotina</taxon>
        <taxon>Agaricomycetes</taxon>
        <taxon>Agaricomycetidae</taxon>
        <taxon>Agaricales</taxon>
        <taxon>Pleurotineae</taxon>
        <taxon>Pleurotaceae</taxon>
        <taxon>Hohenbuehelia</taxon>
    </lineage>
</organism>
<keyword evidence="2" id="KW-0472">Membrane</keyword>
<name>A0ABR3JFY5_9AGAR</name>
<dbReference type="Proteomes" id="UP001556367">
    <property type="component" value="Unassembled WGS sequence"/>
</dbReference>
<comment type="caution">
    <text evidence="5">The sequence shown here is derived from an EMBL/GenBank/DDBJ whole genome shotgun (WGS) entry which is preliminary data.</text>
</comment>
<dbReference type="EMBL" id="JASNQZ010000007">
    <property type="protein sequence ID" value="KAL0954650.1"/>
    <property type="molecule type" value="Genomic_DNA"/>
</dbReference>
<feature type="chain" id="PRO_5045833309" description="ThuA-like domain-containing protein" evidence="3">
    <location>
        <begin position="25"/>
        <end position="341"/>
    </location>
</feature>
<keyword evidence="6" id="KW-1185">Reference proteome</keyword>
<dbReference type="PANTHER" id="PTHR40469">
    <property type="entry name" value="SECRETED GLYCOSYL HYDROLASE"/>
    <property type="match status" value="1"/>
</dbReference>
<feature type="domain" description="ThuA-like" evidence="4">
    <location>
        <begin position="31"/>
        <end position="255"/>
    </location>
</feature>
<dbReference type="SUPFAM" id="SSF52317">
    <property type="entry name" value="Class I glutamine amidotransferase-like"/>
    <property type="match status" value="1"/>
</dbReference>
<feature type="region of interest" description="Disordered" evidence="1">
    <location>
        <begin position="272"/>
        <end position="293"/>
    </location>
</feature>
<dbReference type="InterPro" id="IPR029010">
    <property type="entry name" value="ThuA-like"/>
</dbReference>
<dbReference type="PANTHER" id="PTHR40469:SF2">
    <property type="entry name" value="GALACTOSE-BINDING DOMAIN-LIKE SUPERFAMILY PROTEIN"/>
    <property type="match status" value="1"/>
</dbReference>
<dbReference type="Gene3D" id="3.40.50.880">
    <property type="match status" value="1"/>
</dbReference>
<protein>
    <recommendedName>
        <fullName evidence="4">ThuA-like domain-containing protein</fullName>
    </recommendedName>
</protein>